<gene>
    <name evidence="2" type="ORF">CAL19_14730</name>
</gene>
<evidence type="ECO:0000313" key="2">
    <source>
        <dbReference type="EMBL" id="OZI17100.1"/>
    </source>
</evidence>
<dbReference type="Pfam" id="PF04338">
    <property type="entry name" value="DUF481"/>
    <property type="match status" value="1"/>
</dbReference>
<comment type="caution">
    <text evidence="2">The sequence shown here is derived from an EMBL/GenBank/DDBJ whole genome shotgun (WGS) entry which is preliminary data.</text>
</comment>
<dbReference type="AlphaFoldDB" id="A0A261QXM2"/>
<dbReference type="SUPFAM" id="SSF56935">
    <property type="entry name" value="Porins"/>
    <property type="match status" value="1"/>
</dbReference>
<sequence>MYRPPAHKFTFTFSLPRLMAAPLALWACMAQADTVWLNNGDRLTGTIQSLDGGHLLIRTDYGGDVRIDISHVKTLQSDTPLVVRDGSMQHDYRARLAGAEAGNVMLIGLRRDGEGTEAVRADVPLARLDSVVRPRPFLRETSITGRLDMAADRRTASTDTQDYSATLDTTIRHALWRHQLTAAYQRSKENGSINVNNYGLNYTLDRFITEKAFWQTRLMHRRDWIEDLDRQTAYGTGPGYQFWDNELGAFSLSALLGRVHYGYSDGRSDAAYAASVRWDYVRYFSGKEFELFTRGELLRPLEGDAQVAINGEAGVRYNVNSWLSLYLKYARNQVSSSFESLNESVYSTGLGVRW</sequence>
<organism evidence="2 3">
    <name type="scientific">Bordetella genomosp. 7</name>
    <dbReference type="NCBI Taxonomy" id="1416805"/>
    <lineage>
        <taxon>Bacteria</taxon>
        <taxon>Pseudomonadati</taxon>
        <taxon>Pseudomonadota</taxon>
        <taxon>Betaproteobacteria</taxon>
        <taxon>Burkholderiales</taxon>
        <taxon>Alcaligenaceae</taxon>
        <taxon>Bordetella</taxon>
    </lineage>
</organism>
<protein>
    <recommendedName>
        <fullName evidence="4">Peptide chain release factor RF-3</fullName>
    </recommendedName>
</protein>
<keyword evidence="1" id="KW-0732">Signal</keyword>
<accession>A0A261QXM2</accession>
<dbReference type="Proteomes" id="UP000216947">
    <property type="component" value="Unassembled WGS sequence"/>
</dbReference>
<dbReference type="InterPro" id="IPR007433">
    <property type="entry name" value="DUF481"/>
</dbReference>
<dbReference type="EMBL" id="NEVK01000007">
    <property type="protein sequence ID" value="OZI17100.1"/>
    <property type="molecule type" value="Genomic_DNA"/>
</dbReference>
<name>A0A261QXM2_9BORD</name>
<feature type="signal peptide" evidence="1">
    <location>
        <begin position="1"/>
        <end position="32"/>
    </location>
</feature>
<dbReference type="RefSeq" id="WP_051423712.1">
    <property type="nucleotide sequence ID" value="NZ_NEVK01000007.1"/>
</dbReference>
<keyword evidence="3" id="KW-1185">Reference proteome</keyword>
<evidence type="ECO:0000256" key="1">
    <source>
        <dbReference type="SAM" id="SignalP"/>
    </source>
</evidence>
<feature type="chain" id="PRO_5012040084" description="Peptide chain release factor RF-3" evidence="1">
    <location>
        <begin position="33"/>
        <end position="354"/>
    </location>
</feature>
<reference evidence="3" key="1">
    <citation type="submission" date="2017-05" db="EMBL/GenBank/DDBJ databases">
        <title>Complete and WGS of Bordetella genogroups.</title>
        <authorList>
            <person name="Spilker T."/>
            <person name="Lipuma J."/>
        </authorList>
    </citation>
    <scope>NUCLEOTIDE SEQUENCE [LARGE SCALE GENOMIC DNA]</scope>
    <source>
        <strain evidence="3">AU18089</strain>
    </source>
</reference>
<evidence type="ECO:0008006" key="4">
    <source>
        <dbReference type="Google" id="ProtNLM"/>
    </source>
</evidence>
<proteinExistence type="predicted"/>
<evidence type="ECO:0000313" key="3">
    <source>
        <dbReference type="Proteomes" id="UP000216947"/>
    </source>
</evidence>